<dbReference type="GO" id="GO:0015833">
    <property type="term" value="P:peptide transport"/>
    <property type="evidence" value="ECO:0007669"/>
    <property type="project" value="TreeGrafter"/>
</dbReference>
<keyword evidence="2" id="KW-0813">Transport</keyword>
<dbReference type="AlphaFoldDB" id="A0AA96GL72"/>
<evidence type="ECO:0000313" key="6">
    <source>
        <dbReference type="Proteomes" id="UP001302494"/>
    </source>
</evidence>
<keyword evidence="3" id="KW-0732">Signal</keyword>
<dbReference type="KEGG" id="nneo:PQG83_01390"/>
<dbReference type="Gene3D" id="3.90.76.10">
    <property type="entry name" value="Dipeptide-binding Protein, Domain 1"/>
    <property type="match status" value="2"/>
</dbReference>
<organism evidence="5 6">
    <name type="scientific">Candidatus Nitrospira neomarina</name>
    <dbReference type="NCBI Taxonomy" id="3020899"/>
    <lineage>
        <taxon>Bacteria</taxon>
        <taxon>Pseudomonadati</taxon>
        <taxon>Nitrospirota</taxon>
        <taxon>Nitrospiria</taxon>
        <taxon>Nitrospirales</taxon>
        <taxon>Nitrospiraceae</taxon>
        <taxon>Nitrospira</taxon>
    </lineage>
</organism>
<dbReference type="Gene3D" id="3.10.105.10">
    <property type="entry name" value="Dipeptide-binding Protein, Domain 3"/>
    <property type="match status" value="1"/>
</dbReference>
<accession>A0AA96GL72</accession>
<dbReference type="EMBL" id="CP116968">
    <property type="protein sequence ID" value="WNM62425.1"/>
    <property type="molecule type" value="Genomic_DNA"/>
</dbReference>
<keyword evidence="6" id="KW-1185">Reference proteome</keyword>
<dbReference type="Gene3D" id="3.40.190.10">
    <property type="entry name" value="Periplasmic binding protein-like II"/>
    <property type="match status" value="1"/>
</dbReference>
<dbReference type="GO" id="GO:0030288">
    <property type="term" value="C:outer membrane-bounded periplasmic space"/>
    <property type="evidence" value="ECO:0007669"/>
    <property type="project" value="UniProtKB-ARBA"/>
</dbReference>
<evidence type="ECO:0000313" key="5">
    <source>
        <dbReference type="EMBL" id="WNM62425.1"/>
    </source>
</evidence>
<name>A0AA96GL72_9BACT</name>
<dbReference type="Pfam" id="PF00496">
    <property type="entry name" value="SBP_bac_5"/>
    <property type="match status" value="1"/>
</dbReference>
<evidence type="ECO:0000256" key="3">
    <source>
        <dbReference type="ARBA" id="ARBA00022729"/>
    </source>
</evidence>
<dbReference type="Proteomes" id="UP001302494">
    <property type="component" value="Chromosome"/>
</dbReference>
<sequence>MFVKRLLLFIPLTLIIFLVQSYFWVPTYEHQAAGNPDRLVTYIEASSGDAKILNPILNADSASSNIVSHVFEGLLDLDEDLKLRSRLATDWQITERAYVLVNPYHRFPDGTEVTGDRLFRKIHEAWKAGTIEGLQERVESIELLPSSQRLESISLLLPNAEGKPQLEDISVTIDVPERVALTLSEVDQDLFDRLKAVIGERYFEHFPYDELIHPQEPVPKELEEPLRAKFPDILPVGEHNPTILFHLRQGVQFHDGHVFDAGDVKFTYEAIMNPKNLSPRTPDFEPIKTVETVDPYTVKIIYKRLYSPAINAWTMGILPEHLLNEGALTREKQERGLSEEAQKTFGMRESRFNRHPIGSGRFQFVEWQGDEFIHLRRYEDYWERLAEYHEYYMRIIPELFTQEVEFRTGAVDFYAAQPHQVDRYKSDPTYQWFSSPTFAYTYIGYNNRKPLFTEPKIRAALGMAVNVDEIIQYLVYGEGQRTTGPYPKNTEWYDQSIQPLPYDPQGALAILESAGWKMNKDGWLEKDGKIFEFNLITNNGNPIRKNLMTIAQNAWKKIGVKVNTQVFEWAVFLGDFVNTGDFDAVVLGWSMGIDPDLYQIWHSSQAGPQQLNFVGFDNSQADELIVRIRQEYNRDRQKELTHQLHQLIHQEQPYTFLYAPLSTRVLDKKIVLVEKGPDGKEKYEKIYPTKSGDITFYFHKWRKLESTPKFSLDG</sequence>
<dbReference type="GO" id="GO:1904680">
    <property type="term" value="F:peptide transmembrane transporter activity"/>
    <property type="evidence" value="ECO:0007669"/>
    <property type="project" value="TreeGrafter"/>
</dbReference>
<dbReference type="PANTHER" id="PTHR30290:SF9">
    <property type="entry name" value="OLIGOPEPTIDE-BINDING PROTEIN APPA"/>
    <property type="match status" value="1"/>
</dbReference>
<dbReference type="SUPFAM" id="SSF53850">
    <property type="entry name" value="Periplasmic binding protein-like II"/>
    <property type="match status" value="2"/>
</dbReference>
<dbReference type="PANTHER" id="PTHR30290">
    <property type="entry name" value="PERIPLASMIC BINDING COMPONENT OF ABC TRANSPORTER"/>
    <property type="match status" value="1"/>
</dbReference>
<evidence type="ECO:0000256" key="1">
    <source>
        <dbReference type="ARBA" id="ARBA00005695"/>
    </source>
</evidence>
<evidence type="ECO:0000259" key="4">
    <source>
        <dbReference type="Pfam" id="PF00496"/>
    </source>
</evidence>
<dbReference type="InterPro" id="IPR039424">
    <property type="entry name" value="SBP_5"/>
</dbReference>
<dbReference type="InterPro" id="IPR000914">
    <property type="entry name" value="SBP_5_dom"/>
</dbReference>
<dbReference type="InterPro" id="IPR030678">
    <property type="entry name" value="Peptide/Ni-bd"/>
</dbReference>
<protein>
    <submittedName>
        <fullName evidence="5">ABC transporter substrate-binding protein</fullName>
    </submittedName>
</protein>
<dbReference type="PIRSF" id="PIRSF002741">
    <property type="entry name" value="MppA"/>
    <property type="match status" value="1"/>
</dbReference>
<proteinExistence type="inferred from homology"/>
<dbReference type="RefSeq" id="WP_312745905.1">
    <property type="nucleotide sequence ID" value="NZ_CP116968.1"/>
</dbReference>
<evidence type="ECO:0000256" key="2">
    <source>
        <dbReference type="ARBA" id="ARBA00022448"/>
    </source>
</evidence>
<comment type="similarity">
    <text evidence="1">Belongs to the bacterial solute-binding protein 5 family.</text>
</comment>
<gene>
    <name evidence="5" type="ORF">PQG83_01390</name>
</gene>
<reference evidence="5 6" key="1">
    <citation type="submission" date="2023-01" db="EMBL/GenBank/DDBJ databases">
        <title>Cultivation and genomic characterization of new, ubiquitous marine nitrite-oxidizing bacteria from the Nitrospirales.</title>
        <authorList>
            <person name="Mueller A.J."/>
            <person name="Daebeler A."/>
            <person name="Herbold C.W."/>
            <person name="Kirkegaard R.H."/>
            <person name="Daims H."/>
        </authorList>
    </citation>
    <scope>NUCLEOTIDE SEQUENCE [LARGE SCALE GENOMIC DNA]</scope>
    <source>
        <strain evidence="5 6">DK</strain>
    </source>
</reference>
<dbReference type="GO" id="GO:0043190">
    <property type="term" value="C:ATP-binding cassette (ABC) transporter complex"/>
    <property type="evidence" value="ECO:0007669"/>
    <property type="project" value="InterPro"/>
</dbReference>
<feature type="domain" description="Solute-binding protein family 5" evidence="4">
    <location>
        <begin position="242"/>
        <end position="603"/>
    </location>
</feature>